<reference evidence="1 2" key="1">
    <citation type="journal article" date="2018" name="Front. Plant Sci.">
        <title>Red Clover (Trifolium pratense) and Zigzag Clover (T. medium) - A Picture of Genomic Similarities and Differences.</title>
        <authorList>
            <person name="Dluhosova J."/>
            <person name="Istvanek J."/>
            <person name="Nedelnik J."/>
            <person name="Repkova J."/>
        </authorList>
    </citation>
    <scope>NUCLEOTIDE SEQUENCE [LARGE SCALE GENOMIC DNA]</scope>
    <source>
        <strain evidence="2">cv. 10/8</strain>
        <tissue evidence="1">Leaf</tissue>
    </source>
</reference>
<sequence length="41" mass="4388">GATRAFSAPPSLLFSGVPLPGSYYRRSRPLTVTVTSAKNTY</sequence>
<proteinExistence type="predicted"/>
<keyword evidence="2" id="KW-1185">Reference proteome</keyword>
<dbReference type="Proteomes" id="UP000265520">
    <property type="component" value="Unassembled WGS sequence"/>
</dbReference>
<accession>A0A392QFW3</accession>
<feature type="non-terminal residue" evidence="1">
    <location>
        <position position="1"/>
    </location>
</feature>
<name>A0A392QFW3_9FABA</name>
<dbReference type="AlphaFoldDB" id="A0A392QFW3"/>
<evidence type="ECO:0000313" key="2">
    <source>
        <dbReference type="Proteomes" id="UP000265520"/>
    </source>
</evidence>
<protein>
    <submittedName>
        <fullName evidence="1">Uncharacterized protein</fullName>
    </submittedName>
</protein>
<evidence type="ECO:0000313" key="1">
    <source>
        <dbReference type="EMBL" id="MCI22772.1"/>
    </source>
</evidence>
<organism evidence="1 2">
    <name type="scientific">Trifolium medium</name>
    <dbReference type="NCBI Taxonomy" id="97028"/>
    <lineage>
        <taxon>Eukaryota</taxon>
        <taxon>Viridiplantae</taxon>
        <taxon>Streptophyta</taxon>
        <taxon>Embryophyta</taxon>
        <taxon>Tracheophyta</taxon>
        <taxon>Spermatophyta</taxon>
        <taxon>Magnoliopsida</taxon>
        <taxon>eudicotyledons</taxon>
        <taxon>Gunneridae</taxon>
        <taxon>Pentapetalae</taxon>
        <taxon>rosids</taxon>
        <taxon>fabids</taxon>
        <taxon>Fabales</taxon>
        <taxon>Fabaceae</taxon>
        <taxon>Papilionoideae</taxon>
        <taxon>50 kb inversion clade</taxon>
        <taxon>NPAAA clade</taxon>
        <taxon>Hologalegina</taxon>
        <taxon>IRL clade</taxon>
        <taxon>Trifolieae</taxon>
        <taxon>Trifolium</taxon>
    </lineage>
</organism>
<dbReference type="EMBL" id="LXQA010132263">
    <property type="protein sequence ID" value="MCI22772.1"/>
    <property type="molecule type" value="Genomic_DNA"/>
</dbReference>
<comment type="caution">
    <text evidence="1">The sequence shown here is derived from an EMBL/GenBank/DDBJ whole genome shotgun (WGS) entry which is preliminary data.</text>
</comment>